<dbReference type="EMBL" id="SJPG01000001">
    <property type="protein sequence ID" value="TWT63726.1"/>
    <property type="molecule type" value="Genomic_DNA"/>
</dbReference>
<dbReference type="RefSeq" id="WP_165441911.1">
    <property type="nucleotide sequence ID" value="NZ_SJPG01000001.1"/>
</dbReference>
<accession>A0A5C5XKH9</accession>
<evidence type="ECO:0000313" key="3">
    <source>
        <dbReference type="Proteomes" id="UP000316095"/>
    </source>
</evidence>
<dbReference type="AlphaFoldDB" id="A0A5C5XKH9"/>
<name>A0A5C5XKH9_9PLAN</name>
<feature type="region of interest" description="Disordered" evidence="1">
    <location>
        <begin position="1"/>
        <end position="20"/>
    </location>
</feature>
<feature type="region of interest" description="Disordered" evidence="1">
    <location>
        <begin position="833"/>
        <end position="856"/>
    </location>
</feature>
<protein>
    <submittedName>
        <fullName evidence="2">RAMP superfamily protein</fullName>
    </submittedName>
</protein>
<organism evidence="2 3">
    <name type="scientific">Rubinisphaera italica</name>
    <dbReference type="NCBI Taxonomy" id="2527969"/>
    <lineage>
        <taxon>Bacteria</taxon>
        <taxon>Pseudomonadati</taxon>
        <taxon>Planctomycetota</taxon>
        <taxon>Planctomycetia</taxon>
        <taxon>Planctomycetales</taxon>
        <taxon>Planctomycetaceae</taxon>
        <taxon>Rubinisphaera</taxon>
    </lineage>
</organism>
<dbReference type="CDD" id="cd09726">
    <property type="entry name" value="RAMP_I_III"/>
    <property type="match status" value="1"/>
</dbReference>
<evidence type="ECO:0000256" key="1">
    <source>
        <dbReference type="SAM" id="MobiDB-lite"/>
    </source>
</evidence>
<sequence>MPDENEQVELNSQTNPNRQYGMLSVNDAKLYLQRYHRGELQRHEEYNEGRRRRTFSADLLEIANNDLTALHNQKVEYEFEGQPVNISLAAEVTEASDEGQNLLQEMDRQAEQAEDARIFDSFINPYNFIPTPERNCTDEKLGDHTPSGHHIYFQDRYSGTIEVQLTTKTPLLNVDASTAKPDDAKLHQTFVMKKDVAGNPVLPATSIKGVLSSAYEAVTNSRMRILEKRERRLGLRMDAKKGLNLIPARIENGRVVLYTGSSNVGSGGKPDDRLYAAWLASYGQHKKSRPNHFCKHGEFVWAYITKWHYEKEYWKKGKIERTVFPFWNVVEIAAGTKPCPTHTPTDKRKPWNKALEKNEYLTRLEIDHDDQEEEPKGQWEGGYLFITNRNINSKHDERFFFSSNAKIDAGDASPGSDLTKQWNELIVDYQEIHAKDDKPGPSTETKQSDVVWSRHVKGKPSDVANALTLSEGTLCYANVNFKNGQWTAEALFPVNISRELFHEPPENMIDESLKPASSLRQLSPADRVFGWVAQDADKVRNKDSKAKVAWKGLLRVGNVSCETSEAIEKVEEGQSIPLAILSTPKPTQATFYLQRPNGQPVSRKEDGYNNGQQIRGRKVFPHHRRMQQRHFDINSLKPQEYRRADNVRDSQNRSITEWVKIGTEFRFKIHVTNLSQVELGALLWLLSLDEQYQNEEHFLRFGGGKPLGFGSCSLKIIGSDLRNGKEWAQYYRSLSGQLSTSDQDSLRADAIEAYKLAVRQAYGNQRNEFDSIEFINAFLAHARGFEDGPVHYPRLEKKVGTVAENFKWFGREGPQLPLPKLQTAQAPLLNYMNPAGAENTRNQNRGQNPRQRNNRR</sequence>
<keyword evidence="3" id="KW-1185">Reference proteome</keyword>
<reference evidence="2 3" key="1">
    <citation type="submission" date="2019-02" db="EMBL/GenBank/DDBJ databases">
        <title>Deep-cultivation of Planctomycetes and their phenomic and genomic characterization uncovers novel biology.</title>
        <authorList>
            <person name="Wiegand S."/>
            <person name="Jogler M."/>
            <person name="Boedeker C."/>
            <person name="Pinto D."/>
            <person name="Vollmers J."/>
            <person name="Rivas-Marin E."/>
            <person name="Kohn T."/>
            <person name="Peeters S.H."/>
            <person name="Heuer A."/>
            <person name="Rast P."/>
            <person name="Oberbeckmann S."/>
            <person name="Bunk B."/>
            <person name="Jeske O."/>
            <person name="Meyerdierks A."/>
            <person name="Storesund J.E."/>
            <person name="Kallscheuer N."/>
            <person name="Luecker S."/>
            <person name="Lage O.M."/>
            <person name="Pohl T."/>
            <person name="Merkel B.J."/>
            <person name="Hornburger P."/>
            <person name="Mueller R.-W."/>
            <person name="Bruemmer F."/>
            <person name="Labrenz M."/>
            <person name="Spormann A.M."/>
            <person name="Op Den Camp H."/>
            <person name="Overmann J."/>
            <person name="Amann R."/>
            <person name="Jetten M.S.M."/>
            <person name="Mascher T."/>
            <person name="Medema M.H."/>
            <person name="Devos D.P."/>
            <person name="Kaster A.-K."/>
            <person name="Ovreas L."/>
            <person name="Rohde M."/>
            <person name="Galperin M.Y."/>
            <person name="Jogler C."/>
        </authorList>
    </citation>
    <scope>NUCLEOTIDE SEQUENCE [LARGE SCALE GENOMIC DNA]</scope>
    <source>
        <strain evidence="2 3">Pan54</strain>
    </source>
</reference>
<proteinExistence type="predicted"/>
<dbReference type="NCBIfam" id="TIGR03986">
    <property type="entry name" value="TIGR03986 family CRISPR-associated RAMP protein"/>
    <property type="match status" value="1"/>
</dbReference>
<gene>
    <name evidence="2" type="ORF">Pan54_44840</name>
</gene>
<dbReference type="Proteomes" id="UP000316095">
    <property type="component" value="Unassembled WGS sequence"/>
</dbReference>
<dbReference type="InterPro" id="IPR023825">
    <property type="entry name" value="CRISPR-assoc_RAMP_BGP1436"/>
</dbReference>
<feature type="compositionally biased region" description="Polar residues" evidence="1">
    <location>
        <begin position="8"/>
        <end position="18"/>
    </location>
</feature>
<evidence type="ECO:0000313" key="2">
    <source>
        <dbReference type="EMBL" id="TWT63726.1"/>
    </source>
</evidence>
<comment type="caution">
    <text evidence="2">The sequence shown here is derived from an EMBL/GenBank/DDBJ whole genome shotgun (WGS) entry which is preliminary data.</text>
</comment>
<feature type="compositionally biased region" description="Low complexity" evidence="1">
    <location>
        <begin position="839"/>
        <end position="856"/>
    </location>
</feature>